<dbReference type="PANTHER" id="PTHR42977:SF3">
    <property type="entry name" value="AB HYDROLASE-1 DOMAIN-CONTAINING PROTEIN"/>
    <property type="match status" value="1"/>
</dbReference>
<dbReference type="Gene3D" id="3.40.50.1820">
    <property type="entry name" value="alpha/beta hydrolase"/>
    <property type="match status" value="1"/>
</dbReference>
<proteinExistence type="predicted"/>
<dbReference type="InterPro" id="IPR000073">
    <property type="entry name" value="AB_hydrolase_1"/>
</dbReference>
<sequence length="371" mass="42014">MVKRAHARNKQLLLTQDDYSTVREPRKASWSVLWRSSPETDKAISQEHNCRNWIQISVSLKSTYTAMSPHDQDYTPSPSYHDLVVDTSLGNASVHYIEAGSVPKPTVLLLHGFPSSSNQFRDLIPLLSDSYHVLAPDLPGFGLTKVPEDFVYTFDALTTIITAWLLALNITRYAVYIFDYGAPVGLRLALQNPDHIAAIISQNGNAYDSGFGQPFWEPIMALWNETNPNSEADRDALRKFYLQIGGTDYQYTTGVPEGDLKLVNPVAAQIDYYLNLEGRRKQDIQLDLFYDYRNTPPLYPKVQEYFRKSQVPLLAAWGKGDPVFIPPGAEDFKKDLPDAEIHLLDAGHFALETKRWEIAALIKKFLKTVKF</sequence>
<dbReference type="Pfam" id="PF00561">
    <property type="entry name" value="Abhydrolase_1"/>
    <property type="match status" value="1"/>
</dbReference>
<accession>A0AAN7VXJ2</accession>
<dbReference type="SUPFAM" id="SSF53474">
    <property type="entry name" value="alpha/beta-Hydrolases"/>
    <property type="match status" value="1"/>
</dbReference>
<evidence type="ECO:0000313" key="4">
    <source>
        <dbReference type="Proteomes" id="UP001310594"/>
    </source>
</evidence>
<evidence type="ECO:0000256" key="1">
    <source>
        <dbReference type="ARBA" id="ARBA00022801"/>
    </source>
</evidence>
<dbReference type="InterPro" id="IPR029058">
    <property type="entry name" value="AB_hydrolase_fold"/>
</dbReference>
<dbReference type="InterPro" id="IPR051340">
    <property type="entry name" value="Haloalkane_dehalogenase"/>
</dbReference>
<dbReference type="GO" id="GO:0004301">
    <property type="term" value="F:epoxide hydrolase activity"/>
    <property type="evidence" value="ECO:0007669"/>
    <property type="project" value="TreeGrafter"/>
</dbReference>
<evidence type="ECO:0000313" key="3">
    <source>
        <dbReference type="EMBL" id="KAK5690073.1"/>
    </source>
</evidence>
<dbReference type="EMBL" id="JAVRQU010000027">
    <property type="protein sequence ID" value="KAK5690073.1"/>
    <property type="molecule type" value="Genomic_DNA"/>
</dbReference>
<reference evidence="3" key="1">
    <citation type="submission" date="2023-08" db="EMBL/GenBank/DDBJ databases">
        <title>Black Yeasts Isolated from many extreme environments.</title>
        <authorList>
            <person name="Coleine C."/>
            <person name="Stajich J.E."/>
            <person name="Selbmann L."/>
        </authorList>
    </citation>
    <scope>NUCLEOTIDE SEQUENCE</scope>
    <source>
        <strain evidence="3">CCFEE 5810</strain>
    </source>
</reference>
<protein>
    <recommendedName>
        <fullName evidence="2">AB hydrolase-1 domain-containing protein</fullName>
    </recommendedName>
</protein>
<comment type="caution">
    <text evidence="3">The sequence shown here is derived from an EMBL/GenBank/DDBJ whole genome shotgun (WGS) entry which is preliminary data.</text>
</comment>
<feature type="domain" description="AB hydrolase-1" evidence="2">
    <location>
        <begin position="105"/>
        <end position="354"/>
    </location>
</feature>
<organism evidence="3 4">
    <name type="scientific">Elasticomyces elasticus</name>
    <dbReference type="NCBI Taxonomy" id="574655"/>
    <lineage>
        <taxon>Eukaryota</taxon>
        <taxon>Fungi</taxon>
        <taxon>Dikarya</taxon>
        <taxon>Ascomycota</taxon>
        <taxon>Pezizomycotina</taxon>
        <taxon>Dothideomycetes</taxon>
        <taxon>Dothideomycetidae</taxon>
        <taxon>Mycosphaerellales</taxon>
        <taxon>Teratosphaeriaceae</taxon>
        <taxon>Elasticomyces</taxon>
    </lineage>
</organism>
<evidence type="ECO:0000259" key="2">
    <source>
        <dbReference type="Pfam" id="PF00561"/>
    </source>
</evidence>
<dbReference type="InterPro" id="IPR000639">
    <property type="entry name" value="Epox_hydrolase-like"/>
</dbReference>
<gene>
    <name evidence="3" type="ORF">LTR97_012558</name>
</gene>
<dbReference type="AlphaFoldDB" id="A0AAN7VXJ2"/>
<keyword evidence="1" id="KW-0378">Hydrolase</keyword>
<dbReference type="Proteomes" id="UP001310594">
    <property type="component" value="Unassembled WGS sequence"/>
</dbReference>
<name>A0AAN7VXJ2_9PEZI</name>
<dbReference type="PANTHER" id="PTHR42977">
    <property type="entry name" value="HYDROLASE-RELATED"/>
    <property type="match status" value="1"/>
</dbReference>
<dbReference type="PRINTS" id="PR00412">
    <property type="entry name" value="EPOXHYDRLASE"/>
</dbReference>